<feature type="transmembrane region" description="Helical" evidence="2">
    <location>
        <begin position="47"/>
        <end position="66"/>
    </location>
</feature>
<sequence length="117" mass="13597">MSLRCWYWCSGRGQSFDRVVHHEDKGDINRLRATFTLSVHYLSALDFTSFPTLVLIVIVVTVYVTVEPRPDFKSYDEGDEEDRKTNKGSDCITILMEEINRSDQLRKKDRIVNKGSH</sequence>
<evidence type="ECO:0008006" key="5">
    <source>
        <dbReference type="Google" id="ProtNLM"/>
    </source>
</evidence>
<evidence type="ECO:0000313" key="4">
    <source>
        <dbReference type="Proteomes" id="UP000297245"/>
    </source>
</evidence>
<dbReference type="AlphaFoldDB" id="A0A4S8KPL2"/>
<dbReference type="EMBL" id="ML180375">
    <property type="protein sequence ID" value="THU77646.1"/>
    <property type="molecule type" value="Genomic_DNA"/>
</dbReference>
<feature type="compositionally biased region" description="Basic and acidic residues" evidence="1">
    <location>
        <begin position="70"/>
        <end position="87"/>
    </location>
</feature>
<keyword evidence="4" id="KW-1185">Reference proteome</keyword>
<evidence type="ECO:0000313" key="3">
    <source>
        <dbReference type="EMBL" id="THU77646.1"/>
    </source>
</evidence>
<name>A0A4S8KPL2_DENBC</name>
<accession>A0A4S8KPL2</accession>
<keyword evidence="2" id="KW-1133">Transmembrane helix</keyword>
<protein>
    <recommendedName>
        <fullName evidence="5">Transmembrane protein</fullName>
    </recommendedName>
</protein>
<reference evidence="3 4" key="1">
    <citation type="journal article" date="2019" name="Nat. Ecol. Evol.">
        <title>Megaphylogeny resolves global patterns of mushroom evolution.</title>
        <authorList>
            <person name="Varga T."/>
            <person name="Krizsan K."/>
            <person name="Foldi C."/>
            <person name="Dima B."/>
            <person name="Sanchez-Garcia M."/>
            <person name="Sanchez-Ramirez S."/>
            <person name="Szollosi G.J."/>
            <person name="Szarkandi J.G."/>
            <person name="Papp V."/>
            <person name="Albert L."/>
            <person name="Andreopoulos W."/>
            <person name="Angelini C."/>
            <person name="Antonin V."/>
            <person name="Barry K.W."/>
            <person name="Bougher N.L."/>
            <person name="Buchanan P."/>
            <person name="Buyck B."/>
            <person name="Bense V."/>
            <person name="Catcheside P."/>
            <person name="Chovatia M."/>
            <person name="Cooper J."/>
            <person name="Damon W."/>
            <person name="Desjardin D."/>
            <person name="Finy P."/>
            <person name="Geml J."/>
            <person name="Haridas S."/>
            <person name="Hughes K."/>
            <person name="Justo A."/>
            <person name="Karasinski D."/>
            <person name="Kautmanova I."/>
            <person name="Kiss B."/>
            <person name="Kocsube S."/>
            <person name="Kotiranta H."/>
            <person name="LaButti K.M."/>
            <person name="Lechner B.E."/>
            <person name="Liimatainen K."/>
            <person name="Lipzen A."/>
            <person name="Lukacs Z."/>
            <person name="Mihaltcheva S."/>
            <person name="Morgado L.N."/>
            <person name="Niskanen T."/>
            <person name="Noordeloos M.E."/>
            <person name="Ohm R.A."/>
            <person name="Ortiz-Santana B."/>
            <person name="Ovrebo C."/>
            <person name="Racz N."/>
            <person name="Riley R."/>
            <person name="Savchenko A."/>
            <person name="Shiryaev A."/>
            <person name="Soop K."/>
            <person name="Spirin V."/>
            <person name="Szebenyi C."/>
            <person name="Tomsovsky M."/>
            <person name="Tulloss R.E."/>
            <person name="Uehling J."/>
            <person name="Grigoriev I.V."/>
            <person name="Vagvolgyi C."/>
            <person name="Papp T."/>
            <person name="Martin F.M."/>
            <person name="Miettinen O."/>
            <person name="Hibbett D.S."/>
            <person name="Nagy L.G."/>
        </authorList>
    </citation>
    <scope>NUCLEOTIDE SEQUENCE [LARGE SCALE GENOMIC DNA]</scope>
    <source>
        <strain evidence="3 4">CBS 962.96</strain>
    </source>
</reference>
<feature type="region of interest" description="Disordered" evidence="1">
    <location>
        <begin position="70"/>
        <end position="89"/>
    </location>
</feature>
<keyword evidence="2" id="KW-0472">Membrane</keyword>
<evidence type="ECO:0000256" key="2">
    <source>
        <dbReference type="SAM" id="Phobius"/>
    </source>
</evidence>
<gene>
    <name evidence="3" type="ORF">K435DRAFT_812255</name>
</gene>
<proteinExistence type="predicted"/>
<dbReference type="Proteomes" id="UP000297245">
    <property type="component" value="Unassembled WGS sequence"/>
</dbReference>
<evidence type="ECO:0000256" key="1">
    <source>
        <dbReference type="SAM" id="MobiDB-lite"/>
    </source>
</evidence>
<keyword evidence="2" id="KW-0812">Transmembrane</keyword>
<organism evidence="3 4">
    <name type="scientific">Dendrothele bispora (strain CBS 962.96)</name>
    <dbReference type="NCBI Taxonomy" id="1314807"/>
    <lineage>
        <taxon>Eukaryota</taxon>
        <taxon>Fungi</taxon>
        <taxon>Dikarya</taxon>
        <taxon>Basidiomycota</taxon>
        <taxon>Agaricomycotina</taxon>
        <taxon>Agaricomycetes</taxon>
        <taxon>Agaricomycetidae</taxon>
        <taxon>Agaricales</taxon>
        <taxon>Agaricales incertae sedis</taxon>
        <taxon>Dendrothele</taxon>
    </lineage>
</organism>